<evidence type="ECO:0000313" key="2">
    <source>
        <dbReference type="Proteomes" id="UP000827889"/>
    </source>
</evidence>
<gene>
    <name evidence="3" type="primary">LOC115750282</name>
</gene>
<organism evidence="2 3">
    <name type="scientific">Rhodamnia argentea</name>
    <dbReference type="NCBI Taxonomy" id="178133"/>
    <lineage>
        <taxon>Eukaryota</taxon>
        <taxon>Viridiplantae</taxon>
        <taxon>Streptophyta</taxon>
        <taxon>Embryophyta</taxon>
        <taxon>Tracheophyta</taxon>
        <taxon>Spermatophyta</taxon>
        <taxon>Magnoliopsida</taxon>
        <taxon>eudicotyledons</taxon>
        <taxon>Gunneridae</taxon>
        <taxon>Pentapetalae</taxon>
        <taxon>rosids</taxon>
        <taxon>malvids</taxon>
        <taxon>Myrtales</taxon>
        <taxon>Myrtaceae</taxon>
        <taxon>Myrtoideae</taxon>
        <taxon>Myrteae</taxon>
        <taxon>Australasian group</taxon>
        <taxon>Rhodamnia</taxon>
    </lineage>
</organism>
<evidence type="ECO:0000259" key="1">
    <source>
        <dbReference type="PROSITE" id="PS51186"/>
    </source>
</evidence>
<dbReference type="Pfam" id="PF13302">
    <property type="entry name" value="Acetyltransf_3"/>
    <property type="match status" value="1"/>
</dbReference>
<feature type="domain" description="N-acetyltransferase" evidence="1">
    <location>
        <begin position="22"/>
        <end position="176"/>
    </location>
</feature>
<dbReference type="InterPro" id="IPR016181">
    <property type="entry name" value="Acyl_CoA_acyltransferase"/>
</dbReference>
<dbReference type="GeneID" id="115750282"/>
<dbReference type="Gene3D" id="3.40.630.30">
    <property type="match status" value="1"/>
</dbReference>
<keyword evidence="2" id="KW-1185">Reference proteome</keyword>
<evidence type="ECO:0000313" key="3">
    <source>
        <dbReference type="RefSeq" id="XP_048135444.1"/>
    </source>
</evidence>
<accession>A0ABM3HFR7</accession>
<sequence length="193" mass="20999">MEEQVQQTAHASGGGGGGGGVISLRPLQLSDVDDFMVWAADPDVARFCRWEPYTSRDDALAFIAGTVLPHPYYQAICLDGRPVGAVWVTRNEAASDACRGELGYALGSGYWGRGIVTEAVRMAVAEVFGGERPELERVEALVDVENKASQRVLEKAGFTREGVLRKYVVVKGRTRDLVVFSRLSTDDDDDDDS</sequence>
<dbReference type="InterPro" id="IPR000182">
    <property type="entry name" value="GNAT_dom"/>
</dbReference>
<dbReference type="RefSeq" id="XP_048135444.1">
    <property type="nucleotide sequence ID" value="XM_048279487.1"/>
</dbReference>
<reference evidence="3" key="2">
    <citation type="submission" date="2025-08" db="UniProtKB">
        <authorList>
            <consortium name="RefSeq"/>
        </authorList>
    </citation>
    <scope>IDENTIFICATION</scope>
    <source>
        <tissue evidence="3">Leaf</tissue>
    </source>
</reference>
<dbReference type="PANTHER" id="PTHR46067">
    <property type="entry name" value="ACYL-COA N-ACYLTRANSFERASES (NAT) SUPERFAMILY PROTEIN"/>
    <property type="match status" value="1"/>
</dbReference>
<reference evidence="2" key="1">
    <citation type="submission" date="2025-05" db="UniProtKB">
        <authorList>
            <consortium name="RefSeq"/>
        </authorList>
    </citation>
    <scope>NUCLEOTIDE SEQUENCE [LARGE SCALE GENOMIC DNA]</scope>
</reference>
<dbReference type="PROSITE" id="PS51186">
    <property type="entry name" value="GNAT"/>
    <property type="match status" value="1"/>
</dbReference>
<dbReference type="PANTHER" id="PTHR46067:SF27">
    <property type="entry name" value="ACYL-COA N-ACYLTRANSFERASES (NAT) SUPERFAMILY PROTEIN"/>
    <property type="match status" value="1"/>
</dbReference>
<name>A0ABM3HFR7_9MYRT</name>
<dbReference type="Proteomes" id="UP000827889">
    <property type="component" value="Chromosome 1"/>
</dbReference>
<protein>
    <submittedName>
        <fullName evidence="3">Uncharacterized N-acetyltransferase p20-like isoform X1</fullName>
    </submittedName>
</protein>
<proteinExistence type="predicted"/>
<dbReference type="SUPFAM" id="SSF55729">
    <property type="entry name" value="Acyl-CoA N-acyltransferases (Nat)"/>
    <property type="match status" value="1"/>
</dbReference>